<proteinExistence type="predicted"/>
<evidence type="ECO:0000256" key="3">
    <source>
        <dbReference type="ARBA" id="ARBA00022737"/>
    </source>
</evidence>
<comment type="subcellular location">
    <subcellularLocation>
        <location evidence="1">Nucleus</location>
    </subcellularLocation>
</comment>
<gene>
    <name evidence="7" type="ORF">OLUC0939_LOCUS36</name>
</gene>
<feature type="repeat" description="WD" evidence="5">
    <location>
        <begin position="66"/>
        <end position="107"/>
    </location>
</feature>
<reference evidence="7" key="1">
    <citation type="submission" date="2021-01" db="EMBL/GenBank/DDBJ databases">
        <authorList>
            <person name="Corre E."/>
            <person name="Pelletier E."/>
            <person name="Niang G."/>
            <person name="Scheremetjew M."/>
            <person name="Finn R."/>
            <person name="Kale V."/>
            <person name="Holt S."/>
            <person name="Cochrane G."/>
            <person name="Meng A."/>
            <person name="Brown T."/>
            <person name="Cohen L."/>
        </authorList>
    </citation>
    <scope>NUCLEOTIDE SEQUENCE</scope>
    <source>
        <strain evidence="7">Clade-A-BCC118000</strain>
    </source>
</reference>
<dbReference type="PROSITE" id="PS50294">
    <property type="entry name" value="WD_REPEATS_REGION"/>
    <property type="match status" value="1"/>
</dbReference>
<dbReference type="InterPro" id="IPR001680">
    <property type="entry name" value="WD40_rpt"/>
</dbReference>
<dbReference type="EMBL" id="HBDX01000041">
    <property type="protein sequence ID" value="CAD8219317.1"/>
    <property type="molecule type" value="Transcribed_RNA"/>
</dbReference>
<dbReference type="AlphaFoldDB" id="A0A7R9XQF7"/>
<organism evidence="7">
    <name type="scientific">Ostreococcus sp. 'lucimarinus'</name>
    <dbReference type="NCBI Taxonomy" id="242159"/>
    <lineage>
        <taxon>Eukaryota</taxon>
        <taxon>Viridiplantae</taxon>
        <taxon>Chlorophyta</taxon>
        <taxon>Mamiellophyceae</taxon>
        <taxon>Mamiellales</taxon>
        <taxon>Bathycoccaceae</taxon>
        <taxon>Ostreococcus</taxon>
    </lineage>
</organism>
<dbReference type="PANTHER" id="PTHR44040:SF1">
    <property type="entry name" value="RETINOBLASTOMA-BINDING PROTEIN 5"/>
    <property type="match status" value="1"/>
</dbReference>
<name>A0A7R9XQF7_9CHLO</name>
<dbReference type="SMART" id="SM00320">
    <property type="entry name" value="WD40"/>
    <property type="match status" value="5"/>
</dbReference>
<dbReference type="PROSITE" id="PS50082">
    <property type="entry name" value="WD_REPEATS_2"/>
    <property type="match status" value="1"/>
</dbReference>
<dbReference type="Gene3D" id="2.130.10.10">
    <property type="entry name" value="YVTN repeat-like/Quinoprotein amine dehydrogenase"/>
    <property type="match status" value="1"/>
</dbReference>
<evidence type="ECO:0000256" key="4">
    <source>
        <dbReference type="ARBA" id="ARBA00023242"/>
    </source>
</evidence>
<evidence type="ECO:0008006" key="8">
    <source>
        <dbReference type="Google" id="ProtNLM"/>
    </source>
</evidence>
<dbReference type="InterPro" id="IPR037850">
    <property type="entry name" value="RBBP5/Swd1"/>
</dbReference>
<evidence type="ECO:0000256" key="6">
    <source>
        <dbReference type="SAM" id="MobiDB-lite"/>
    </source>
</evidence>
<feature type="compositionally biased region" description="Basic and acidic residues" evidence="6">
    <location>
        <begin position="435"/>
        <end position="456"/>
    </location>
</feature>
<dbReference type="SUPFAM" id="SSF50978">
    <property type="entry name" value="WD40 repeat-like"/>
    <property type="match status" value="1"/>
</dbReference>
<dbReference type="Pfam" id="PF00400">
    <property type="entry name" value="WD40"/>
    <property type="match status" value="2"/>
</dbReference>
<sequence>MFRAFEPPNARRMWEVVEDRLARERTTCCAWNRRGTMLACGTSNGTIVIWCWDTRATTREFRRDEDDGERAAVLSVHWSLDGRKIVAAKSDGVVEVWDALEEDVIAVMSNVGLCSSVSFAASNASGTTVIVSPSVGRAPYVRGTSARGQKEAELPSSHDVAVTGLAVSSKKGRYVFVGDARGTVSVVDASGELRLVQSISIPDATLVKRLELCRNGKHLLAVTNGQKICGFDVDEAASDGEDVLTRMVEYESPSASRLQWSAAAYPWNGEYVYGMCSGAAHEMHVWDRASGELKCVLEGPAEAKGVVQLAAHPIRDVGIALGSNGNIYVWARKHKEDWSAFDPTFTTLVDNKEYVEKEDEFDAKPPVEKQPPRALEALDPARLPDLLKPTVNDYYTDDTDDDVLHALPIRIKPNPEVAKLMEERKAKWAKKAARKEREEREKTEAAKKAKETGGEN</sequence>
<evidence type="ECO:0000313" key="7">
    <source>
        <dbReference type="EMBL" id="CAD8219317.1"/>
    </source>
</evidence>
<evidence type="ECO:0000256" key="1">
    <source>
        <dbReference type="ARBA" id="ARBA00004123"/>
    </source>
</evidence>
<dbReference type="InterPro" id="IPR036322">
    <property type="entry name" value="WD40_repeat_dom_sf"/>
</dbReference>
<keyword evidence="3" id="KW-0677">Repeat</keyword>
<dbReference type="PANTHER" id="PTHR44040">
    <property type="entry name" value="RETINOBLASTOMA-BINDING PROTEIN 5"/>
    <property type="match status" value="1"/>
</dbReference>
<accession>A0A7R9XQF7</accession>
<dbReference type="GO" id="GO:0048188">
    <property type="term" value="C:Set1C/COMPASS complex"/>
    <property type="evidence" value="ECO:0007669"/>
    <property type="project" value="InterPro"/>
</dbReference>
<keyword evidence="2 5" id="KW-0853">WD repeat</keyword>
<feature type="region of interest" description="Disordered" evidence="6">
    <location>
        <begin position="428"/>
        <end position="456"/>
    </location>
</feature>
<protein>
    <recommendedName>
        <fullName evidence="8">Anaphase-promoting complex subunit 4 WD40 domain-containing protein</fullName>
    </recommendedName>
</protein>
<keyword evidence="4" id="KW-0539">Nucleus</keyword>
<evidence type="ECO:0000256" key="2">
    <source>
        <dbReference type="ARBA" id="ARBA00022574"/>
    </source>
</evidence>
<dbReference type="InterPro" id="IPR015943">
    <property type="entry name" value="WD40/YVTN_repeat-like_dom_sf"/>
</dbReference>
<evidence type="ECO:0000256" key="5">
    <source>
        <dbReference type="PROSITE-ProRule" id="PRU00221"/>
    </source>
</evidence>